<dbReference type="Proteomes" id="UP000045706">
    <property type="component" value="Unassembled WGS sequence"/>
</dbReference>
<evidence type="ECO:0000256" key="5">
    <source>
        <dbReference type="SAM" id="MobiDB-lite"/>
    </source>
</evidence>
<evidence type="ECO:0000256" key="6">
    <source>
        <dbReference type="SAM" id="Phobius"/>
    </source>
</evidence>
<proteinExistence type="predicted"/>
<evidence type="ECO:0000256" key="1">
    <source>
        <dbReference type="ARBA" id="ARBA00004167"/>
    </source>
</evidence>
<dbReference type="PANTHER" id="PTHR15549">
    <property type="entry name" value="PAIRED IMMUNOGLOBULIN-LIKE TYPE 2 RECEPTOR"/>
    <property type="match status" value="1"/>
</dbReference>
<evidence type="ECO:0000256" key="4">
    <source>
        <dbReference type="ARBA" id="ARBA00023136"/>
    </source>
</evidence>
<evidence type="ECO:0000313" key="8">
    <source>
        <dbReference type="EMBL" id="CRK46562.1"/>
    </source>
</evidence>
<organism evidence="8 9">
    <name type="scientific">Verticillium longisporum</name>
    <name type="common">Verticillium dahliae var. longisporum</name>
    <dbReference type="NCBI Taxonomy" id="100787"/>
    <lineage>
        <taxon>Eukaryota</taxon>
        <taxon>Fungi</taxon>
        <taxon>Dikarya</taxon>
        <taxon>Ascomycota</taxon>
        <taxon>Pezizomycotina</taxon>
        <taxon>Sordariomycetes</taxon>
        <taxon>Hypocreomycetidae</taxon>
        <taxon>Glomerellales</taxon>
        <taxon>Plectosphaerellaceae</taxon>
        <taxon>Verticillium</taxon>
    </lineage>
</organism>
<evidence type="ECO:0000256" key="2">
    <source>
        <dbReference type="ARBA" id="ARBA00022692"/>
    </source>
</evidence>
<keyword evidence="3 6" id="KW-1133">Transmembrane helix</keyword>
<dbReference type="GO" id="GO:0016020">
    <property type="term" value="C:membrane"/>
    <property type="evidence" value="ECO:0007669"/>
    <property type="project" value="UniProtKB-SubCell"/>
</dbReference>
<feature type="region of interest" description="Disordered" evidence="5">
    <location>
        <begin position="211"/>
        <end position="313"/>
    </location>
</feature>
<keyword evidence="7" id="KW-0732">Signal</keyword>
<dbReference type="PANTHER" id="PTHR15549:SF26">
    <property type="entry name" value="AXIAL BUDDING PATTERN PROTEIN 2-RELATED"/>
    <property type="match status" value="1"/>
</dbReference>
<dbReference type="EMBL" id="CVQI01035828">
    <property type="protein sequence ID" value="CRK46562.1"/>
    <property type="molecule type" value="Genomic_DNA"/>
</dbReference>
<evidence type="ECO:0000256" key="3">
    <source>
        <dbReference type="ARBA" id="ARBA00022989"/>
    </source>
</evidence>
<evidence type="ECO:0000313" key="9">
    <source>
        <dbReference type="Proteomes" id="UP000045706"/>
    </source>
</evidence>
<feature type="signal peptide" evidence="7">
    <location>
        <begin position="1"/>
        <end position="25"/>
    </location>
</feature>
<dbReference type="InterPro" id="IPR051694">
    <property type="entry name" value="Immunoregulatory_rcpt-like"/>
</dbReference>
<evidence type="ECO:0000256" key="7">
    <source>
        <dbReference type="SAM" id="SignalP"/>
    </source>
</evidence>
<evidence type="ECO:0008006" key="10">
    <source>
        <dbReference type="Google" id="ProtNLM"/>
    </source>
</evidence>
<feature type="transmembrane region" description="Helical" evidence="6">
    <location>
        <begin position="170"/>
        <end position="191"/>
    </location>
</feature>
<name>A0A0G4NJB8_VERLO</name>
<gene>
    <name evidence="8" type="ORF">BN1723_007120</name>
</gene>
<feature type="chain" id="PRO_5002568053" description="Extracellular membrane protein CFEM domain-containing protein" evidence="7">
    <location>
        <begin position="26"/>
        <end position="362"/>
    </location>
</feature>
<keyword evidence="4 6" id="KW-0472">Membrane</keyword>
<dbReference type="GO" id="GO:0071944">
    <property type="term" value="C:cell periphery"/>
    <property type="evidence" value="ECO:0007669"/>
    <property type="project" value="UniProtKB-ARBA"/>
</dbReference>
<dbReference type="AlphaFoldDB" id="A0A0G4NJB8"/>
<comment type="subcellular location">
    <subcellularLocation>
        <location evidence="1">Membrane</location>
        <topology evidence="1">Single-pass membrane protein</topology>
    </subcellularLocation>
</comment>
<protein>
    <recommendedName>
        <fullName evidence="10">Extracellular membrane protein CFEM domain-containing protein</fullName>
    </recommendedName>
</protein>
<keyword evidence="2 6" id="KW-0812">Transmembrane</keyword>
<accession>A0A0G4NJB8</accession>
<reference evidence="9" key="1">
    <citation type="submission" date="2015-05" db="EMBL/GenBank/DDBJ databases">
        <authorList>
            <person name="Fogelqvist Johan"/>
        </authorList>
    </citation>
    <scope>NUCLEOTIDE SEQUENCE [LARGE SCALE GENOMIC DNA]</scope>
</reference>
<feature type="compositionally biased region" description="Low complexity" evidence="5">
    <location>
        <begin position="226"/>
        <end position="238"/>
    </location>
</feature>
<feature type="compositionally biased region" description="Low complexity" evidence="5">
    <location>
        <begin position="125"/>
        <end position="156"/>
    </location>
</feature>
<sequence length="362" mass="37085">MTMSRARRRLAFVASLILLVSPSLAQTPENDFSLYPSSARPCLLDASDRSKCKGDNVPSNNRCLCSNGGDFVTNAATCIGTDAPDTLLTVYTTMRTACSDSGTEVSISQAEFMALGARASSIAATATTTRSSPSATGSTTTTTTTTAVSSESSAPSDVPIDTGLSTGAKAGIGIGSAVGAAVFIGFAAMAWRSRRSRKAHDEARPMLGAAGVWHAGGQGGLRTGSPEFAATPEQQAAEAEAEAKKWRPVSELTSAGGTSPGYPPSSWASPPQAQAQAHQAWGQHPDQAWTGGHLSPPLPMSGPQGAVPAGHGYGQDPGVYELASVAVDAAPVPNQPSAVHHAVEMPGSPVPEQYNSHGSWRP</sequence>
<feature type="compositionally biased region" description="Low complexity" evidence="5">
    <location>
        <begin position="264"/>
        <end position="285"/>
    </location>
</feature>
<feature type="region of interest" description="Disordered" evidence="5">
    <location>
        <begin position="125"/>
        <end position="160"/>
    </location>
</feature>